<feature type="compositionally biased region" description="Basic and acidic residues" evidence="1">
    <location>
        <begin position="15"/>
        <end position="31"/>
    </location>
</feature>
<dbReference type="Proteomes" id="UP000193144">
    <property type="component" value="Unassembled WGS sequence"/>
</dbReference>
<keyword evidence="3" id="KW-1185">Reference proteome</keyword>
<dbReference type="AlphaFoldDB" id="A0A1Y1ZMI5"/>
<gene>
    <name evidence="2" type="ORF">BCR34DRAFT_601383</name>
</gene>
<dbReference type="EMBL" id="MCFA01000061">
    <property type="protein sequence ID" value="ORY11440.1"/>
    <property type="molecule type" value="Genomic_DNA"/>
</dbReference>
<proteinExistence type="predicted"/>
<evidence type="ECO:0000313" key="3">
    <source>
        <dbReference type="Proteomes" id="UP000193144"/>
    </source>
</evidence>
<name>A0A1Y1ZMI5_9PLEO</name>
<protein>
    <submittedName>
        <fullName evidence="2">Uncharacterized protein</fullName>
    </submittedName>
</protein>
<evidence type="ECO:0000256" key="1">
    <source>
        <dbReference type="SAM" id="MobiDB-lite"/>
    </source>
</evidence>
<reference evidence="2 3" key="1">
    <citation type="submission" date="2016-07" db="EMBL/GenBank/DDBJ databases">
        <title>Pervasive Adenine N6-methylation of Active Genes in Fungi.</title>
        <authorList>
            <consortium name="DOE Joint Genome Institute"/>
            <person name="Mondo S.J."/>
            <person name="Dannebaum R.O."/>
            <person name="Kuo R.C."/>
            <person name="Labutti K."/>
            <person name="Haridas S."/>
            <person name="Kuo A."/>
            <person name="Salamov A."/>
            <person name="Ahrendt S.R."/>
            <person name="Lipzen A."/>
            <person name="Sullivan W."/>
            <person name="Andreopoulos W.B."/>
            <person name="Clum A."/>
            <person name="Lindquist E."/>
            <person name="Daum C."/>
            <person name="Ramamoorthy G.K."/>
            <person name="Gryganskyi A."/>
            <person name="Culley D."/>
            <person name="Magnuson J.K."/>
            <person name="James T.Y."/>
            <person name="O'Malley M.A."/>
            <person name="Stajich J.E."/>
            <person name="Spatafora J.W."/>
            <person name="Visel A."/>
            <person name="Grigoriev I.V."/>
        </authorList>
    </citation>
    <scope>NUCLEOTIDE SEQUENCE [LARGE SCALE GENOMIC DNA]</scope>
    <source>
        <strain evidence="2 3">CBS 115471</strain>
    </source>
</reference>
<comment type="caution">
    <text evidence="2">The sequence shown here is derived from an EMBL/GenBank/DDBJ whole genome shotgun (WGS) entry which is preliminary data.</text>
</comment>
<accession>A0A1Y1ZMI5</accession>
<evidence type="ECO:0000313" key="2">
    <source>
        <dbReference type="EMBL" id="ORY11440.1"/>
    </source>
</evidence>
<organism evidence="2 3">
    <name type="scientific">Clohesyomyces aquaticus</name>
    <dbReference type="NCBI Taxonomy" id="1231657"/>
    <lineage>
        <taxon>Eukaryota</taxon>
        <taxon>Fungi</taxon>
        <taxon>Dikarya</taxon>
        <taxon>Ascomycota</taxon>
        <taxon>Pezizomycotina</taxon>
        <taxon>Dothideomycetes</taxon>
        <taxon>Pleosporomycetidae</taxon>
        <taxon>Pleosporales</taxon>
        <taxon>Lindgomycetaceae</taxon>
        <taxon>Clohesyomyces</taxon>
    </lineage>
</organism>
<feature type="region of interest" description="Disordered" evidence="1">
    <location>
        <begin position="1"/>
        <end position="33"/>
    </location>
</feature>
<sequence length="202" mass="23004">MLASPNKFGAIGQERAAKAVEKSEGKKDPGPKPRVLNAVTLNVLRRTVANIEDNPCLALYKLFLRRICARENEVVVSKDPSIPQIIYEVQFVMDDQQFKTYNDMLEKFNLTCAVEKLHNIEEREKHQLKGIREEFEFAGIPATSFNLSSCLEATVQKAEFTGNLDHLLRSQVQAHDLGTPYSAARGTGRIWYPYQPYYQHCQ</sequence>